<organism evidence="2 3">
    <name type="scientific">Mycobacterium shigaense</name>
    <dbReference type="NCBI Taxonomy" id="722731"/>
    <lineage>
        <taxon>Bacteria</taxon>
        <taxon>Bacillati</taxon>
        <taxon>Actinomycetota</taxon>
        <taxon>Actinomycetes</taxon>
        <taxon>Mycobacteriales</taxon>
        <taxon>Mycobacteriaceae</taxon>
        <taxon>Mycobacterium</taxon>
        <taxon>Mycobacterium simiae complex</taxon>
    </lineage>
</organism>
<keyword evidence="1" id="KW-0812">Transmembrane</keyword>
<dbReference type="AlphaFoldDB" id="A0A1Z4ENS7"/>
<dbReference type="RefSeq" id="WP_232011106.1">
    <property type="nucleotide sequence ID" value="NZ_AP018164.1"/>
</dbReference>
<keyword evidence="1" id="KW-1133">Transmembrane helix</keyword>
<feature type="transmembrane region" description="Helical" evidence="1">
    <location>
        <begin position="36"/>
        <end position="55"/>
    </location>
</feature>
<proteinExistence type="predicted"/>
<evidence type="ECO:0000313" key="3">
    <source>
        <dbReference type="Proteomes" id="UP000217736"/>
    </source>
</evidence>
<keyword evidence="1" id="KW-0472">Membrane</keyword>
<dbReference type="EMBL" id="AP018164">
    <property type="protein sequence ID" value="BAX94657.1"/>
    <property type="molecule type" value="Genomic_DNA"/>
</dbReference>
<keyword evidence="3" id="KW-1185">Reference proteome</keyword>
<evidence type="ECO:0000256" key="1">
    <source>
        <dbReference type="SAM" id="Phobius"/>
    </source>
</evidence>
<reference evidence="3" key="1">
    <citation type="submission" date="2017-06" db="EMBL/GenBank/DDBJ databases">
        <title>Complete Genome Sequence of Mycobacterium shigaense.</title>
        <authorList>
            <person name="Fukano H."/>
            <person name="Yoshida M."/>
            <person name="Kazumi Y."/>
            <person name="Ogura Y."/>
            <person name="Mitarai S."/>
            <person name="Hayashi T."/>
            <person name="Hoshino Y."/>
        </authorList>
    </citation>
    <scope>NUCLEOTIDE SEQUENCE [LARGE SCALE GENOMIC DNA]</scope>
    <source>
        <strain evidence="3">UN-152</strain>
    </source>
</reference>
<gene>
    <name evidence="2" type="ORF">MSG_04542</name>
</gene>
<sequence>MTDKVIPVLALIITVLLAVSFDYRTLLLDHGGGPNYFSIALLVVAFVIVPGGAYWHYHRGLARGSTEHA</sequence>
<dbReference type="Proteomes" id="UP000217736">
    <property type="component" value="Chromosome"/>
</dbReference>
<evidence type="ECO:0000313" key="2">
    <source>
        <dbReference type="EMBL" id="BAX94657.1"/>
    </source>
</evidence>
<protein>
    <submittedName>
        <fullName evidence="2">Putative transporter</fullName>
    </submittedName>
</protein>
<dbReference type="KEGG" id="mshg:MSG_04542"/>
<accession>A0A1Z4ENS7</accession>
<name>A0A1Z4ENS7_9MYCO</name>